<proteinExistence type="predicted"/>
<evidence type="ECO:0000313" key="1">
    <source>
        <dbReference type="EMBL" id="KKK81850.1"/>
    </source>
</evidence>
<gene>
    <name evidence="1" type="ORF">LCGC14_2809240</name>
</gene>
<accession>A0A0F8Z7A0</accession>
<organism evidence="1">
    <name type="scientific">marine sediment metagenome</name>
    <dbReference type="NCBI Taxonomy" id="412755"/>
    <lineage>
        <taxon>unclassified sequences</taxon>
        <taxon>metagenomes</taxon>
        <taxon>ecological metagenomes</taxon>
    </lineage>
</organism>
<protein>
    <submittedName>
        <fullName evidence="1">Uncharacterized protein</fullName>
    </submittedName>
</protein>
<name>A0A0F8Z7A0_9ZZZZ</name>
<comment type="caution">
    <text evidence="1">The sequence shown here is derived from an EMBL/GenBank/DDBJ whole genome shotgun (WGS) entry which is preliminary data.</text>
</comment>
<dbReference type="AlphaFoldDB" id="A0A0F8Z7A0"/>
<reference evidence="1" key="1">
    <citation type="journal article" date="2015" name="Nature">
        <title>Complex archaea that bridge the gap between prokaryotes and eukaryotes.</title>
        <authorList>
            <person name="Spang A."/>
            <person name="Saw J.H."/>
            <person name="Jorgensen S.L."/>
            <person name="Zaremba-Niedzwiedzka K."/>
            <person name="Martijn J."/>
            <person name="Lind A.E."/>
            <person name="van Eijk R."/>
            <person name="Schleper C."/>
            <person name="Guy L."/>
            <person name="Ettema T.J."/>
        </authorList>
    </citation>
    <scope>NUCLEOTIDE SEQUENCE</scope>
</reference>
<sequence length="113" mass="13303">MGTKSKDVDLLGQLFSNKDLMTRIMKGEVEEDEITNLLKNEDKTTPEYVVKEVLKGHQIKYFRERFYIFNGKIWELQDDRQHIAIKKLINCVLKQNGISYSKSFVIYGIEIKD</sequence>
<dbReference type="EMBL" id="LAZR01052939">
    <property type="protein sequence ID" value="KKK81850.1"/>
    <property type="molecule type" value="Genomic_DNA"/>
</dbReference>